<reference evidence="7" key="3">
    <citation type="submission" date="2025-09" db="UniProtKB">
        <authorList>
            <consortium name="Ensembl"/>
        </authorList>
    </citation>
    <scope>IDENTIFICATION</scope>
</reference>
<keyword evidence="2 5" id="KW-0808">Transferase</keyword>
<reference evidence="8" key="1">
    <citation type="submission" date="2003-08" db="EMBL/GenBank/DDBJ databases">
        <authorList>
            <person name="Birren B."/>
            <person name="Nusbaum C."/>
            <person name="Abebe A."/>
            <person name="Abouelleil A."/>
            <person name="Adekoya E."/>
            <person name="Ait-zahra M."/>
            <person name="Allen N."/>
            <person name="Allen T."/>
            <person name="An P."/>
            <person name="Anderson M."/>
            <person name="Anderson S."/>
            <person name="Arachchi H."/>
            <person name="Armbruster J."/>
            <person name="Bachantsang P."/>
            <person name="Baldwin J."/>
            <person name="Barry A."/>
            <person name="Bayul T."/>
            <person name="Blitshsteyn B."/>
            <person name="Bloom T."/>
            <person name="Blye J."/>
            <person name="Boguslavskiy L."/>
            <person name="Borowsky M."/>
            <person name="Boukhgalter B."/>
            <person name="Brunache A."/>
            <person name="Butler J."/>
            <person name="Calixte N."/>
            <person name="Calvo S."/>
            <person name="Camarata J."/>
            <person name="Campo K."/>
            <person name="Chang J."/>
            <person name="Cheshatsang Y."/>
            <person name="Citroen M."/>
            <person name="Collymore A."/>
            <person name="Considine T."/>
            <person name="Cook A."/>
            <person name="Cooke P."/>
            <person name="Corum B."/>
            <person name="Cuomo C."/>
            <person name="David R."/>
            <person name="Dawoe T."/>
            <person name="Degray S."/>
            <person name="Dodge S."/>
            <person name="Dooley K."/>
            <person name="Dorje P."/>
            <person name="Dorjee K."/>
            <person name="Dorris L."/>
            <person name="Duffey N."/>
            <person name="Dupes A."/>
            <person name="Elkins T."/>
            <person name="Engels R."/>
            <person name="Erickson J."/>
            <person name="Farina A."/>
            <person name="Faro S."/>
            <person name="Ferreira P."/>
            <person name="Fischer H."/>
            <person name="Fitzgerald M."/>
            <person name="Foley K."/>
            <person name="Gage D."/>
            <person name="Galagan J."/>
            <person name="Gearin G."/>
            <person name="Gnerre S."/>
            <person name="Gnirke A."/>
            <person name="Goyette A."/>
            <person name="Graham J."/>
            <person name="Grandbois E."/>
            <person name="Gyaltsen K."/>
            <person name="Hafez N."/>
            <person name="Hagopian D."/>
            <person name="Hagos B."/>
            <person name="Hall J."/>
            <person name="Hatcher B."/>
            <person name="Heller A."/>
            <person name="Higgins H."/>
            <person name="Honan T."/>
            <person name="Horn A."/>
            <person name="Houde N."/>
            <person name="Hughes L."/>
            <person name="Hulme W."/>
            <person name="Husby E."/>
            <person name="Iliev I."/>
            <person name="Jaffe D."/>
            <person name="Jones C."/>
            <person name="Kamal M."/>
            <person name="Kamat A."/>
            <person name="Kamvysselis M."/>
            <person name="Karlsson E."/>
            <person name="Kells C."/>
            <person name="Kieu A."/>
            <person name="Kisner P."/>
            <person name="Kodira C."/>
            <person name="Kulbokas E."/>
            <person name="Labutti K."/>
            <person name="Lama D."/>
            <person name="Landers T."/>
            <person name="Leger J."/>
            <person name="Levine S."/>
            <person name="Lewis D."/>
            <person name="Lewis T."/>
            <person name="Lindblad-toh K."/>
            <person name="Liu X."/>
            <person name="Lokyitsang T."/>
            <person name="Lokyitsang Y."/>
            <person name="Lucien O."/>
            <person name="Lui A."/>
            <person name="Ma L.J."/>
            <person name="Mabbitt R."/>
            <person name="Macdonald J."/>
            <person name="Maclean C."/>
            <person name="Major J."/>
            <person name="Manning J."/>
            <person name="Marabella R."/>
            <person name="Maru K."/>
            <person name="Matthews C."/>
            <person name="Mauceli E."/>
            <person name="Mccarthy M."/>
            <person name="Mcdonough S."/>
            <person name="Mcghee T."/>
            <person name="Meldrim J."/>
            <person name="Meneus L."/>
            <person name="Mesirov J."/>
            <person name="Mihalev A."/>
            <person name="Mihova T."/>
            <person name="Mikkelsen T."/>
            <person name="Mlenga V."/>
            <person name="Moru K."/>
            <person name="Mozes J."/>
            <person name="Mulrain L."/>
            <person name="Munson G."/>
            <person name="Naylor J."/>
            <person name="Newes C."/>
            <person name="Nguyen C."/>
            <person name="Nguyen N."/>
            <person name="Nguyen T."/>
            <person name="Nicol R."/>
            <person name="Nielsen C."/>
            <person name="Nizzari M."/>
            <person name="Norbu C."/>
            <person name="Norbu N."/>
            <person name="O'donnell P."/>
            <person name="Okoawo O."/>
            <person name="O'leary S."/>
            <person name="Omotosho B."/>
            <person name="O'neill K."/>
            <person name="Osman S."/>
            <person name="Parker S."/>
            <person name="Perrin D."/>
            <person name="Phunkhang P."/>
            <person name="Piqani B."/>
            <person name="Purcell S."/>
            <person name="Rachupka T."/>
            <person name="Ramasamy U."/>
            <person name="Rameau R."/>
            <person name="Ray V."/>
            <person name="Raymond C."/>
            <person name="Retta R."/>
            <person name="Richardson S."/>
            <person name="Rise C."/>
            <person name="Rodriguez J."/>
            <person name="Rogers J."/>
            <person name="Rogov P."/>
            <person name="Rutman M."/>
            <person name="Schupbach R."/>
            <person name="Seaman C."/>
            <person name="Settipalli S."/>
            <person name="Sharpe T."/>
            <person name="Sheridan J."/>
            <person name="Sherpa N."/>
            <person name="Shi J."/>
            <person name="Smirnov S."/>
            <person name="Smith C."/>
            <person name="Sougnez C."/>
            <person name="Spencer B."/>
            <person name="Stalker J."/>
            <person name="Stange-thomann N."/>
            <person name="Stavropoulos S."/>
            <person name="Stetson K."/>
            <person name="Stone C."/>
            <person name="Stone S."/>
            <person name="Stubbs M."/>
            <person name="Talamas J."/>
            <person name="Tchuinga P."/>
            <person name="Tenzing P."/>
            <person name="Tesfaye S."/>
            <person name="Theodore J."/>
            <person name="Thoulutsang Y."/>
            <person name="Topham K."/>
            <person name="Towey S."/>
            <person name="Tsamla T."/>
            <person name="Tsomo N."/>
            <person name="Vallee D."/>
            <person name="Vassiliev H."/>
            <person name="Venkataraman V."/>
            <person name="Vinson J."/>
            <person name="Vo A."/>
            <person name="Wade C."/>
            <person name="Wang S."/>
            <person name="Wangchuk T."/>
            <person name="Wangdi T."/>
            <person name="Whittaker C."/>
            <person name="Wilkinson J."/>
            <person name="Wu Y."/>
            <person name="Wyman D."/>
            <person name="Yadav S."/>
            <person name="Yang S."/>
            <person name="Yang X."/>
            <person name="Yeager S."/>
            <person name="Yee E."/>
            <person name="Young G."/>
            <person name="Zainoun J."/>
            <person name="Zembeck L."/>
            <person name="Zimmer A."/>
            <person name="Zody M."/>
            <person name="Lander E."/>
        </authorList>
    </citation>
    <scope>NUCLEOTIDE SEQUENCE [LARGE SCALE GENOMIC DNA]</scope>
</reference>
<dbReference type="GO" id="GO:0070212">
    <property type="term" value="P:protein poly-ADP-ribosylation"/>
    <property type="evidence" value="ECO:0007669"/>
    <property type="project" value="TreeGrafter"/>
</dbReference>
<dbReference type="InParanoid" id="H2YUR0"/>
<dbReference type="Pfam" id="PF00644">
    <property type="entry name" value="PARP"/>
    <property type="match status" value="1"/>
</dbReference>
<reference evidence="7" key="2">
    <citation type="submission" date="2025-08" db="UniProtKB">
        <authorList>
            <consortium name="Ensembl"/>
        </authorList>
    </citation>
    <scope>IDENTIFICATION</scope>
</reference>
<dbReference type="Ensembl" id="ENSCSAVT00000009184.1">
    <property type="protein sequence ID" value="ENSCSAVP00000009070.1"/>
    <property type="gene ID" value="ENSCSAVG00000005358.1"/>
</dbReference>
<name>H2YUR0_CIOSA</name>
<dbReference type="Gene3D" id="3.90.228.10">
    <property type="match status" value="1"/>
</dbReference>
<dbReference type="GO" id="GO:1990404">
    <property type="term" value="F:NAD+-protein mono-ADP-ribosyltransferase activity"/>
    <property type="evidence" value="ECO:0007669"/>
    <property type="project" value="TreeGrafter"/>
</dbReference>
<evidence type="ECO:0000256" key="4">
    <source>
        <dbReference type="ARBA" id="ARBA00024347"/>
    </source>
</evidence>
<dbReference type="HOGENOM" id="CLU_004841_1_3_1"/>
<evidence type="ECO:0000256" key="2">
    <source>
        <dbReference type="ARBA" id="ARBA00022679"/>
    </source>
</evidence>
<dbReference type="GO" id="GO:0006302">
    <property type="term" value="P:double-strand break repair"/>
    <property type="evidence" value="ECO:0007669"/>
    <property type="project" value="TreeGrafter"/>
</dbReference>
<organism evidence="7 8">
    <name type="scientific">Ciona savignyi</name>
    <name type="common">Pacific transparent sea squirt</name>
    <dbReference type="NCBI Taxonomy" id="51511"/>
    <lineage>
        <taxon>Eukaryota</taxon>
        <taxon>Metazoa</taxon>
        <taxon>Chordata</taxon>
        <taxon>Tunicata</taxon>
        <taxon>Ascidiacea</taxon>
        <taxon>Phlebobranchia</taxon>
        <taxon>Cionidae</taxon>
        <taxon>Ciona</taxon>
    </lineage>
</organism>
<evidence type="ECO:0000256" key="3">
    <source>
        <dbReference type="ARBA" id="ARBA00023027"/>
    </source>
</evidence>
<dbReference type="eggNOG" id="KOG1037">
    <property type="taxonomic scope" value="Eukaryota"/>
</dbReference>
<keyword evidence="1 5" id="KW-0328">Glycosyltransferase</keyword>
<dbReference type="EC" id="2.4.2.-" evidence="5"/>
<dbReference type="OMA" id="FRILLWH"/>
<feature type="domain" description="PARP catalytic" evidence="6">
    <location>
        <begin position="2"/>
        <end position="220"/>
    </location>
</feature>
<protein>
    <recommendedName>
        <fullName evidence="5">Poly [ADP-ribose] polymerase</fullName>
        <shortName evidence="5">PARP</shortName>
        <ecNumber evidence="5">2.4.2.-</ecNumber>
    </recommendedName>
</protein>
<dbReference type="Proteomes" id="UP000007875">
    <property type="component" value="Unassembled WGS sequence"/>
</dbReference>
<evidence type="ECO:0000256" key="1">
    <source>
        <dbReference type="ARBA" id="ARBA00022676"/>
    </source>
</evidence>
<dbReference type="GeneTree" id="ENSGT00940000170301"/>
<evidence type="ECO:0000313" key="7">
    <source>
        <dbReference type="Ensembl" id="ENSCSAVP00000009070.1"/>
    </source>
</evidence>
<evidence type="ECO:0000259" key="6">
    <source>
        <dbReference type="PROSITE" id="PS51059"/>
    </source>
</evidence>
<dbReference type="GO" id="GO:0005730">
    <property type="term" value="C:nucleolus"/>
    <property type="evidence" value="ECO:0007669"/>
    <property type="project" value="TreeGrafter"/>
</dbReference>
<dbReference type="GO" id="GO:0003950">
    <property type="term" value="F:NAD+ poly-ADP-ribosyltransferase activity"/>
    <property type="evidence" value="ECO:0007669"/>
    <property type="project" value="UniProtKB-UniRule"/>
</dbReference>
<evidence type="ECO:0000256" key="5">
    <source>
        <dbReference type="RuleBase" id="RU362114"/>
    </source>
</evidence>
<keyword evidence="8" id="KW-1185">Reference proteome</keyword>
<accession>H2YUR0</accession>
<keyword evidence="3 5" id="KW-0520">NAD</keyword>
<dbReference type="PANTHER" id="PTHR10459:SF108">
    <property type="entry name" value="POLY [ADP-RIBOSE] POLYMERASE"/>
    <property type="match status" value="1"/>
</dbReference>
<dbReference type="PROSITE" id="PS51059">
    <property type="entry name" value="PARP_CATALYTIC"/>
    <property type="match status" value="1"/>
</dbReference>
<dbReference type="SUPFAM" id="SSF56399">
    <property type="entry name" value="ADP-ribosylation"/>
    <property type="match status" value="1"/>
</dbReference>
<dbReference type="STRING" id="51511.ENSCSAVP00000009070"/>
<dbReference type="InterPro" id="IPR050800">
    <property type="entry name" value="ARTD/PARP"/>
</dbReference>
<sequence>MNPLDYVYRSVGCHVQLMEPDSDESQHLLQCLHNTGPSLHIDCIYRINRPGEATSIVDTGLGNYRMLWHGTNILNLMSILRCGLQPTEAPTAGNVPPFGKGIYMSDMAARAAQDCKKWGNEKKYMLLSQVALGHVKEIREGSATDNEVANSVMVAGKYIPKPGKELILPEGGAISLGEKTKNPNLSGVTSSHNEYVVYSADQVCLRYLIRFDVADDVTAANTSSSSSSSKAK</sequence>
<comment type="similarity">
    <text evidence="4">Belongs to the ARTD/PARP family.</text>
</comment>
<dbReference type="PANTHER" id="PTHR10459">
    <property type="entry name" value="DNA LIGASE"/>
    <property type="match status" value="1"/>
</dbReference>
<dbReference type="AlphaFoldDB" id="H2YUR0"/>
<proteinExistence type="inferred from homology"/>
<evidence type="ECO:0000313" key="8">
    <source>
        <dbReference type="Proteomes" id="UP000007875"/>
    </source>
</evidence>
<dbReference type="InterPro" id="IPR012317">
    <property type="entry name" value="Poly(ADP-ribose)pol_cat_dom"/>
</dbReference>